<accession>A0A6A6NYI3</accession>
<dbReference type="AlphaFoldDB" id="A0A6A6NYI3"/>
<feature type="compositionally biased region" description="Basic residues" evidence="1">
    <location>
        <begin position="30"/>
        <end position="39"/>
    </location>
</feature>
<proteinExistence type="predicted"/>
<gene>
    <name evidence="2" type="ORF">BDY21DRAFT_54479</name>
</gene>
<protein>
    <submittedName>
        <fullName evidence="2">Uncharacterized protein</fullName>
    </submittedName>
</protein>
<name>A0A6A6NYI3_9PEZI</name>
<sequence length="170" mass="18976">MAARERRRPRRSWWRCPPSTSLPVPDTTARKCRSSRRPRCLSTQQPRFARISPRRARYGPSAVPLGPGRAAIHVLHITQAVESFNCTLLLPVALLFFLSSSLVSRCRLRGCCPLHRTSIESTHAYARRFGAAAPPTLTDCQSAAQQHHVFPLFPLRICAPFAAIDTRPPG</sequence>
<keyword evidence="3" id="KW-1185">Reference proteome</keyword>
<reference evidence="2" key="1">
    <citation type="journal article" date="2020" name="Stud. Mycol.">
        <title>101 Dothideomycetes genomes: a test case for predicting lifestyles and emergence of pathogens.</title>
        <authorList>
            <person name="Haridas S."/>
            <person name="Albert R."/>
            <person name="Binder M."/>
            <person name="Bloem J."/>
            <person name="Labutti K."/>
            <person name="Salamov A."/>
            <person name="Andreopoulos B."/>
            <person name="Baker S."/>
            <person name="Barry K."/>
            <person name="Bills G."/>
            <person name="Bluhm B."/>
            <person name="Cannon C."/>
            <person name="Castanera R."/>
            <person name="Culley D."/>
            <person name="Daum C."/>
            <person name="Ezra D."/>
            <person name="Gonzalez J."/>
            <person name="Henrissat B."/>
            <person name="Kuo A."/>
            <person name="Liang C."/>
            <person name="Lipzen A."/>
            <person name="Lutzoni F."/>
            <person name="Magnuson J."/>
            <person name="Mondo S."/>
            <person name="Nolan M."/>
            <person name="Ohm R."/>
            <person name="Pangilinan J."/>
            <person name="Park H.-J."/>
            <person name="Ramirez L."/>
            <person name="Alfaro M."/>
            <person name="Sun H."/>
            <person name="Tritt A."/>
            <person name="Yoshinaga Y."/>
            <person name="Zwiers L.-H."/>
            <person name="Turgeon B."/>
            <person name="Goodwin S."/>
            <person name="Spatafora J."/>
            <person name="Crous P."/>
            <person name="Grigoriev I."/>
        </authorList>
    </citation>
    <scope>NUCLEOTIDE SEQUENCE</scope>
    <source>
        <strain evidence="2">ATCC 16933</strain>
    </source>
</reference>
<evidence type="ECO:0000313" key="2">
    <source>
        <dbReference type="EMBL" id="KAF2456604.1"/>
    </source>
</evidence>
<evidence type="ECO:0000256" key="1">
    <source>
        <dbReference type="SAM" id="MobiDB-lite"/>
    </source>
</evidence>
<organism evidence="2 3">
    <name type="scientific">Lineolata rhizophorae</name>
    <dbReference type="NCBI Taxonomy" id="578093"/>
    <lineage>
        <taxon>Eukaryota</taxon>
        <taxon>Fungi</taxon>
        <taxon>Dikarya</taxon>
        <taxon>Ascomycota</taxon>
        <taxon>Pezizomycotina</taxon>
        <taxon>Dothideomycetes</taxon>
        <taxon>Dothideomycetes incertae sedis</taxon>
        <taxon>Lineolatales</taxon>
        <taxon>Lineolataceae</taxon>
        <taxon>Lineolata</taxon>
    </lineage>
</organism>
<evidence type="ECO:0000313" key="3">
    <source>
        <dbReference type="Proteomes" id="UP000799766"/>
    </source>
</evidence>
<feature type="region of interest" description="Disordered" evidence="1">
    <location>
        <begin position="22"/>
        <end position="44"/>
    </location>
</feature>
<dbReference type="EMBL" id="MU001683">
    <property type="protein sequence ID" value="KAF2456604.1"/>
    <property type="molecule type" value="Genomic_DNA"/>
</dbReference>
<dbReference type="Proteomes" id="UP000799766">
    <property type="component" value="Unassembled WGS sequence"/>
</dbReference>